<name>G2H0M5_9ENTR</name>
<dbReference type="Proteomes" id="UP000004116">
    <property type="component" value="Unassembled WGS sequence"/>
</dbReference>
<protein>
    <submittedName>
        <fullName evidence="2">Na(+)-translocating NADH-quinone reductase subunit D</fullName>
    </submittedName>
</protein>
<dbReference type="PANTHER" id="PTHR30586">
    <property type="entry name" value="ELECTRON TRANSPORT COMPLEX PROTEIN RNFE"/>
    <property type="match status" value="1"/>
</dbReference>
<accession>G2H0M5</accession>
<dbReference type="AlphaFoldDB" id="G2H0M5"/>
<proteinExistence type="predicted"/>
<organism evidence="2 3">
    <name type="scientific">Candidatus Regiella insecticola 5.15</name>
    <dbReference type="NCBI Taxonomy" id="1005043"/>
    <lineage>
        <taxon>Bacteria</taxon>
        <taxon>Pseudomonadati</taxon>
        <taxon>Pseudomonadota</taxon>
        <taxon>Gammaproteobacteria</taxon>
        <taxon>Enterobacterales</taxon>
        <taxon>Enterobacteriaceae</taxon>
        <taxon>aphid secondary symbionts</taxon>
        <taxon>Candidatus Regiella</taxon>
    </lineage>
</organism>
<keyword evidence="1" id="KW-1133">Transmembrane helix</keyword>
<dbReference type="EMBL" id="AGCA01000375">
    <property type="protein sequence ID" value="EGY28457.1"/>
    <property type="molecule type" value="Genomic_DNA"/>
</dbReference>
<comment type="caution">
    <text evidence="2">The sequence shown here is derived from an EMBL/GenBank/DDBJ whole genome shotgun (WGS) entry which is preliminary data.</text>
</comment>
<evidence type="ECO:0000313" key="3">
    <source>
        <dbReference type="Proteomes" id="UP000004116"/>
    </source>
</evidence>
<dbReference type="GO" id="GO:0005886">
    <property type="term" value="C:plasma membrane"/>
    <property type="evidence" value="ECO:0007669"/>
    <property type="project" value="TreeGrafter"/>
</dbReference>
<dbReference type="PANTHER" id="PTHR30586:SF1">
    <property type="entry name" value="NA(+)-TRANSLOCATING NADH-QUINONE REDUCTASE SUBUNIT D"/>
    <property type="match status" value="1"/>
</dbReference>
<evidence type="ECO:0000313" key="2">
    <source>
        <dbReference type="EMBL" id="EGY28457.1"/>
    </source>
</evidence>
<keyword evidence="3" id="KW-1185">Reference proteome</keyword>
<keyword evidence="1" id="KW-0812">Transmembrane</keyword>
<feature type="transmembrane region" description="Helical" evidence="1">
    <location>
        <begin position="35"/>
        <end position="53"/>
    </location>
</feature>
<reference evidence="2 3" key="1">
    <citation type="journal article" date="2012" name="Genome Res.">
        <title>Genomic basis of endosymbiont-conferred protection against an insect parasitoid.</title>
        <authorList>
            <person name="Hansen A.K."/>
            <person name="Vorburger C."/>
            <person name="Moran N.A."/>
        </authorList>
    </citation>
    <scope>NUCLEOTIDE SEQUENCE [LARGE SCALE GENOMIC DNA]</scope>
    <source>
        <strain evidence="3">R5.15</strain>
    </source>
</reference>
<keyword evidence="1" id="KW-0472">Membrane</keyword>
<dbReference type="PATRIC" id="fig|1005043.3.peg.1484"/>
<gene>
    <name evidence="2" type="ORF">Rin_00016040</name>
</gene>
<sequence>MAVGFVRELIGSGKLFGITLLESIQNGGWYQPNGLFLLAPSAFFIIGLLIWGLRSLKPEQVEKE</sequence>
<evidence type="ECO:0000256" key="1">
    <source>
        <dbReference type="SAM" id="Phobius"/>
    </source>
</evidence>